<reference evidence="5 6" key="1">
    <citation type="submission" date="2018-05" db="EMBL/GenBank/DDBJ databases">
        <title>Genomic Encyclopedia of Type Strains, Phase IV (KMG-IV): sequencing the most valuable type-strain genomes for metagenomic binning, comparative biology and taxonomic classification.</title>
        <authorList>
            <person name="Goeker M."/>
        </authorList>
    </citation>
    <scope>NUCLEOTIDE SEQUENCE [LARGE SCALE GENOMIC DNA]</scope>
    <source>
        <strain evidence="5 6">DSM 19579</strain>
    </source>
</reference>
<dbReference type="Gene3D" id="2.30.110.50">
    <property type="match status" value="1"/>
</dbReference>
<dbReference type="Gene3D" id="4.10.220.110">
    <property type="match status" value="1"/>
</dbReference>
<dbReference type="InterPro" id="IPR028244">
    <property type="entry name" value="T6SS_Rhs_Vgr_dom"/>
</dbReference>
<evidence type="ECO:0000259" key="3">
    <source>
        <dbReference type="Pfam" id="PF10106"/>
    </source>
</evidence>
<evidence type="ECO:0000259" key="2">
    <source>
        <dbReference type="Pfam" id="PF04717"/>
    </source>
</evidence>
<dbReference type="EMBL" id="QGTS01000004">
    <property type="protein sequence ID" value="PWW10086.1"/>
    <property type="molecule type" value="Genomic_DNA"/>
</dbReference>
<dbReference type="SUPFAM" id="SSF69255">
    <property type="entry name" value="gp5 N-terminal domain-like"/>
    <property type="match status" value="1"/>
</dbReference>
<dbReference type="OrthoDB" id="6710627at2"/>
<dbReference type="InterPro" id="IPR017847">
    <property type="entry name" value="T6SS_RhsGE_Vgr_subset"/>
</dbReference>
<name>A0A317Q4W1_9ENTR</name>
<dbReference type="Pfam" id="PF13296">
    <property type="entry name" value="T6SS_Vgr"/>
    <property type="match status" value="1"/>
</dbReference>
<comment type="similarity">
    <text evidence="1">Belongs to the VgrG protein family.</text>
</comment>
<dbReference type="RefSeq" id="WP_110025436.1">
    <property type="nucleotide sequence ID" value="NZ_QGTS01000004.1"/>
</dbReference>
<dbReference type="Pfam" id="PF04717">
    <property type="entry name" value="Phage_base_V"/>
    <property type="match status" value="1"/>
</dbReference>
<organism evidence="5 6">
    <name type="scientific">Mangrovibacter plantisponsor</name>
    <dbReference type="NCBI Taxonomy" id="451513"/>
    <lineage>
        <taxon>Bacteria</taxon>
        <taxon>Pseudomonadati</taxon>
        <taxon>Pseudomonadota</taxon>
        <taxon>Gammaproteobacteria</taxon>
        <taxon>Enterobacterales</taxon>
        <taxon>Enterobacteriaceae</taxon>
        <taxon>Mangrovibacter</taxon>
    </lineage>
</organism>
<dbReference type="Pfam" id="PF10106">
    <property type="entry name" value="DUF2345"/>
    <property type="match status" value="1"/>
</dbReference>
<dbReference type="InterPro" id="IPR037026">
    <property type="entry name" value="Vgr_OB-fold_dom_sf"/>
</dbReference>
<dbReference type="Gene3D" id="2.40.50.230">
    <property type="entry name" value="Gp5 N-terminal domain"/>
    <property type="match status" value="1"/>
</dbReference>
<comment type="caution">
    <text evidence="5">The sequence shown here is derived from an EMBL/GenBank/DDBJ whole genome shotgun (WGS) entry which is preliminary data.</text>
</comment>
<dbReference type="Gene3D" id="3.55.50.10">
    <property type="entry name" value="Baseplate protein-like domains"/>
    <property type="match status" value="1"/>
</dbReference>
<protein>
    <submittedName>
        <fullName evidence="5">Type VI secretion system secreted protein VgrG</fullName>
    </submittedName>
</protein>
<dbReference type="InterPro" id="IPR018769">
    <property type="entry name" value="VgrG2_DUF2345"/>
</dbReference>
<dbReference type="AlphaFoldDB" id="A0A317Q4W1"/>
<dbReference type="Pfam" id="PF05954">
    <property type="entry name" value="Phage_GPD"/>
    <property type="match status" value="1"/>
</dbReference>
<gene>
    <name evidence="5" type="ORF">DES37_104187</name>
</gene>
<dbReference type="InterPro" id="IPR006533">
    <property type="entry name" value="T6SS_Vgr_RhsGE"/>
</dbReference>
<evidence type="ECO:0000259" key="4">
    <source>
        <dbReference type="Pfam" id="PF13296"/>
    </source>
</evidence>
<evidence type="ECO:0000313" key="5">
    <source>
        <dbReference type="EMBL" id="PWW10086.1"/>
    </source>
</evidence>
<evidence type="ECO:0000256" key="1">
    <source>
        <dbReference type="ARBA" id="ARBA00005558"/>
    </source>
</evidence>
<dbReference type="SUPFAM" id="SSF69279">
    <property type="entry name" value="Phage tail proteins"/>
    <property type="match status" value="2"/>
</dbReference>
<feature type="domain" description="DUF2345" evidence="3">
    <location>
        <begin position="619"/>
        <end position="760"/>
    </location>
</feature>
<proteinExistence type="inferred from homology"/>
<keyword evidence="6" id="KW-1185">Reference proteome</keyword>
<dbReference type="NCBIfam" id="TIGR01646">
    <property type="entry name" value="vgr_GE"/>
    <property type="match status" value="1"/>
</dbReference>
<sequence>MADIPQKHQQIQADTLNRYLLLFKRTTIETDIESFTGQEALSESFHYTVRFTSPEKDIPADNIMMQPAIFVIRRPNPDYSRYLPNQPKWECLREIHGIITTFSRLATNKDESCYEATIEHPLVLLRHSRRYAIYQQVSVPEVVTRILKSHGLHGYEINMDNLLWRYPQREMIVQWGETDYDFVLRLLSETGIWFRFEPHEKVENVTVIVFSDSLKMYIRGHTIQALPEAGLVGNTLTIRDMVSHAQVTPRAAHSRNYYYHNKEEPFPESTADQGREAPFTVGCDYQYGDNTQSMGDRYAVAPGEVAESAWFYARIRHERHLCARVQLHATADDPAILPGMLVQITGDTPQVFEPGFLVTSLVCQGGRGHGFQAKLSGMPKNNLVVWRPAYRPRPVITGTVPARVSGSKRNDQLARPDKFGRYKVKFSFDRDEWHKGEESMPVRLARIYAGDQYGIHFPLLDNMEVAVAFEGGDPERPYIAHVLHNAFNPDVVNYTNSTRNVIRTHGKNKLRMEDKKGEQHIKLATEPGKSQLNLGRMVDAERKPRGEGAELRTDNHTAIRSAKGILLTTASQPGAKGKQLDMAETIRQLEQALVLARSLQGSAQQAGSDTVDTGSQQEANQALQHLNQPGIVAWGDAGITQVTPKNLQLSAGKDAIVTAENHGSINILKTLSLAAGQGISAFVRKAGIKLIAASGNLNFQAQRGTLSALSEQNMQLTSSKGELQLSAKNGIFLHSGGGGIRIHPNGSVEIFSPVSIDQKSPTLAWHPGDTTKLVAPAFSPGALGRKVQLCCAGEPGQVLVNQAFRIKRADGSVVEGKTDANGHSPLLSLTETEACVVSLKREAKQ</sequence>
<evidence type="ECO:0000313" key="6">
    <source>
        <dbReference type="Proteomes" id="UP000246744"/>
    </source>
</evidence>
<dbReference type="InterPro" id="IPR006531">
    <property type="entry name" value="Gp5/Vgr_OB"/>
</dbReference>
<accession>A0A317Q4W1</accession>
<feature type="domain" description="Gp5/Type VI secretion system Vgr protein OB-fold" evidence="2">
    <location>
        <begin position="416"/>
        <end position="483"/>
    </location>
</feature>
<dbReference type="Proteomes" id="UP000246744">
    <property type="component" value="Unassembled WGS sequence"/>
</dbReference>
<feature type="domain" description="Putative type VI secretion system Rhs element associated Vgr" evidence="4">
    <location>
        <begin position="502"/>
        <end position="603"/>
    </location>
</feature>
<dbReference type="NCBIfam" id="TIGR03361">
    <property type="entry name" value="VI_Rhs_Vgr"/>
    <property type="match status" value="1"/>
</dbReference>